<reference evidence="2 3" key="1">
    <citation type="journal article" date="2019" name="Nat. Ecol. Evol.">
        <title>Megaphylogeny resolves global patterns of mushroom evolution.</title>
        <authorList>
            <person name="Varga T."/>
            <person name="Krizsan K."/>
            <person name="Foldi C."/>
            <person name="Dima B."/>
            <person name="Sanchez-Garcia M."/>
            <person name="Sanchez-Ramirez S."/>
            <person name="Szollosi G.J."/>
            <person name="Szarkandi J.G."/>
            <person name="Papp V."/>
            <person name="Albert L."/>
            <person name="Andreopoulos W."/>
            <person name="Angelini C."/>
            <person name="Antonin V."/>
            <person name="Barry K.W."/>
            <person name="Bougher N.L."/>
            <person name="Buchanan P."/>
            <person name="Buyck B."/>
            <person name="Bense V."/>
            <person name="Catcheside P."/>
            <person name="Chovatia M."/>
            <person name="Cooper J."/>
            <person name="Damon W."/>
            <person name="Desjardin D."/>
            <person name="Finy P."/>
            <person name="Geml J."/>
            <person name="Haridas S."/>
            <person name="Hughes K."/>
            <person name="Justo A."/>
            <person name="Karasinski D."/>
            <person name="Kautmanova I."/>
            <person name="Kiss B."/>
            <person name="Kocsube S."/>
            <person name="Kotiranta H."/>
            <person name="LaButti K.M."/>
            <person name="Lechner B.E."/>
            <person name="Liimatainen K."/>
            <person name="Lipzen A."/>
            <person name="Lukacs Z."/>
            <person name="Mihaltcheva S."/>
            <person name="Morgado L.N."/>
            <person name="Niskanen T."/>
            <person name="Noordeloos M.E."/>
            <person name="Ohm R.A."/>
            <person name="Ortiz-Santana B."/>
            <person name="Ovrebo C."/>
            <person name="Racz N."/>
            <person name="Riley R."/>
            <person name="Savchenko A."/>
            <person name="Shiryaev A."/>
            <person name="Soop K."/>
            <person name="Spirin V."/>
            <person name="Szebenyi C."/>
            <person name="Tomsovsky M."/>
            <person name="Tulloss R.E."/>
            <person name="Uehling J."/>
            <person name="Grigoriev I.V."/>
            <person name="Vagvolgyi C."/>
            <person name="Papp T."/>
            <person name="Martin F.M."/>
            <person name="Miettinen O."/>
            <person name="Hibbett D.S."/>
            <person name="Nagy L.G."/>
        </authorList>
    </citation>
    <scope>NUCLEOTIDE SEQUENCE [LARGE SCALE GENOMIC DNA]</scope>
    <source>
        <strain evidence="2 3">CBS 166.37</strain>
    </source>
</reference>
<name>A0A5C3M2Z1_9AGAR</name>
<accession>A0A5C3M2Z1</accession>
<evidence type="ECO:0000313" key="3">
    <source>
        <dbReference type="Proteomes" id="UP000308652"/>
    </source>
</evidence>
<evidence type="ECO:0000256" key="1">
    <source>
        <dbReference type="SAM" id="Phobius"/>
    </source>
</evidence>
<keyword evidence="3" id="KW-1185">Reference proteome</keyword>
<organism evidence="2 3">
    <name type="scientific">Crucibulum laeve</name>
    <dbReference type="NCBI Taxonomy" id="68775"/>
    <lineage>
        <taxon>Eukaryota</taxon>
        <taxon>Fungi</taxon>
        <taxon>Dikarya</taxon>
        <taxon>Basidiomycota</taxon>
        <taxon>Agaricomycotina</taxon>
        <taxon>Agaricomycetes</taxon>
        <taxon>Agaricomycetidae</taxon>
        <taxon>Agaricales</taxon>
        <taxon>Agaricineae</taxon>
        <taxon>Nidulariaceae</taxon>
        <taxon>Crucibulum</taxon>
    </lineage>
</organism>
<feature type="non-terminal residue" evidence="2">
    <location>
        <position position="58"/>
    </location>
</feature>
<dbReference type="Proteomes" id="UP000308652">
    <property type="component" value="Unassembled WGS sequence"/>
</dbReference>
<dbReference type="EMBL" id="ML213599">
    <property type="protein sequence ID" value="TFK39542.1"/>
    <property type="molecule type" value="Genomic_DNA"/>
</dbReference>
<keyword evidence="1" id="KW-0472">Membrane</keyword>
<proteinExistence type="predicted"/>
<evidence type="ECO:0000313" key="2">
    <source>
        <dbReference type="EMBL" id="TFK39542.1"/>
    </source>
</evidence>
<keyword evidence="1" id="KW-1133">Transmembrane helix</keyword>
<dbReference type="AlphaFoldDB" id="A0A5C3M2Z1"/>
<gene>
    <name evidence="2" type="ORF">BDQ12DRAFT_681968</name>
</gene>
<protein>
    <submittedName>
        <fullName evidence="2">Uncharacterized protein</fullName>
    </submittedName>
</protein>
<sequence>MPRKGAVELFVNASISSFLFRDLIIDNLSTDNELPSSFMMVSLYYLVTISLFFIGLRI</sequence>
<feature type="transmembrane region" description="Helical" evidence="1">
    <location>
        <begin position="37"/>
        <end position="56"/>
    </location>
</feature>
<keyword evidence="1" id="KW-0812">Transmembrane</keyword>